<dbReference type="SUPFAM" id="SSF53335">
    <property type="entry name" value="S-adenosyl-L-methionine-dependent methyltransferases"/>
    <property type="match status" value="1"/>
</dbReference>
<name>A0ABS1BTE7_9NEIS</name>
<dbReference type="EC" id="2.1.1.171" evidence="3"/>
<comment type="caution">
    <text evidence="3">The sequence shown here is derived from an EMBL/GenBank/DDBJ whole genome shotgun (WGS) entry which is preliminary data.</text>
</comment>
<keyword evidence="2 3" id="KW-0808">Transferase</keyword>
<evidence type="ECO:0000313" key="3">
    <source>
        <dbReference type="EMBL" id="MBK0396546.1"/>
    </source>
</evidence>
<dbReference type="Proteomes" id="UP000614058">
    <property type="component" value="Unassembled WGS sequence"/>
</dbReference>
<protein>
    <submittedName>
        <fullName evidence="3">16S rRNA (Guanine(966)-N(2))-methyltransferase RsmD</fullName>
        <ecNumber evidence="3">2.1.1.171</ecNumber>
    </submittedName>
</protein>
<accession>A0ABS1BTE7</accession>
<evidence type="ECO:0000313" key="4">
    <source>
        <dbReference type="Proteomes" id="UP000614058"/>
    </source>
</evidence>
<dbReference type="PANTHER" id="PTHR43542">
    <property type="entry name" value="METHYLTRANSFERASE"/>
    <property type="match status" value="1"/>
</dbReference>
<evidence type="ECO:0000256" key="2">
    <source>
        <dbReference type="ARBA" id="ARBA00022679"/>
    </source>
</evidence>
<dbReference type="PIRSF" id="PIRSF004553">
    <property type="entry name" value="CHP00095"/>
    <property type="match status" value="1"/>
</dbReference>
<gene>
    <name evidence="3" type="primary">rsmD</name>
    <name evidence="3" type="ORF">JDW22_08150</name>
</gene>
<dbReference type="GO" id="GO:0052913">
    <property type="term" value="F:16S rRNA (guanine(966)-N(2))-methyltransferase activity"/>
    <property type="evidence" value="ECO:0007669"/>
    <property type="project" value="UniProtKB-EC"/>
</dbReference>
<dbReference type="RefSeq" id="WP_200522606.1">
    <property type="nucleotide sequence ID" value="NZ_JAEHNZ010000002.1"/>
</dbReference>
<reference evidence="3 4" key="1">
    <citation type="journal article" date="2021" name="Pathogens">
        <title>Isolation and Characterization of Kingella bonacorsii sp. nov., A Novel Kingella Species Detected in a Stable Periodontitis Subject.</title>
        <authorList>
            <person name="Antezack A."/>
            <person name="Boxberger M."/>
            <person name="Rolland C."/>
            <person name="Monnet-Corti V."/>
            <person name="La Scola B."/>
        </authorList>
    </citation>
    <scope>NUCLEOTIDE SEQUENCE [LARGE SCALE GENOMIC DNA]</scope>
    <source>
        <strain evidence="3 4">Marseille-Q4569</strain>
    </source>
</reference>
<keyword evidence="4" id="KW-1185">Reference proteome</keyword>
<dbReference type="InterPro" id="IPR029063">
    <property type="entry name" value="SAM-dependent_MTases_sf"/>
</dbReference>
<dbReference type="EMBL" id="JAEHNZ010000002">
    <property type="protein sequence ID" value="MBK0396546.1"/>
    <property type="molecule type" value="Genomic_DNA"/>
</dbReference>
<dbReference type="CDD" id="cd02440">
    <property type="entry name" value="AdoMet_MTases"/>
    <property type="match status" value="1"/>
</dbReference>
<evidence type="ECO:0000256" key="1">
    <source>
        <dbReference type="ARBA" id="ARBA00022603"/>
    </source>
</evidence>
<dbReference type="PANTHER" id="PTHR43542:SF1">
    <property type="entry name" value="METHYLTRANSFERASE"/>
    <property type="match status" value="1"/>
</dbReference>
<keyword evidence="1 3" id="KW-0489">Methyltransferase</keyword>
<dbReference type="NCBIfam" id="TIGR00095">
    <property type="entry name" value="16S rRNA (guanine(966)-N(2))-methyltransferase RsmD"/>
    <property type="match status" value="1"/>
</dbReference>
<dbReference type="InterPro" id="IPR004398">
    <property type="entry name" value="RNA_MeTrfase_RsmD"/>
</dbReference>
<sequence>MNPSKKHNPKHSNQVRIIGGDLRGRKIPFISADGLRPTPDSVRERLFNWLGQNLTAQHTLDLFAGSGVLSFEAISRHAQSATLCDTHPQTVRQLRSIAQQLNIARQTHIHQQNAIAYLRATTQQYHTLFLDPPYAWNDWVNLFPAIQPRLHAHAYVYLEAGQIPPLPEWLSIHRQGKAGQSRFLLLKHTQPTD</sequence>
<organism evidence="3 4">
    <name type="scientific">Kingella bonacorsii</name>
    <dbReference type="NCBI Taxonomy" id="2796361"/>
    <lineage>
        <taxon>Bacteria</taxon>
        <taxon>Pseudomonadati</taxon>
        <taxon>Pseudomonadota</taxon>
        <taxon>Betaproteobacteria</taxon>
        <taxon>Neisseriales</taxon>
        <taxon>Neisseriaceae</taxon>
        <taxon>Kingella</taxon>
    </lineage>
</organism>
<proteinExistence type="predicted"/>
<dbReference type="Pfam" id="PF03602">
    <property type="entry name" value="Cons_hypoth95"/>
    <property type="match status" value="1"/>
</dbReference>
<dbReference type="Gene3D" id="3.40.50.150">
    <property type="entry name" value="Vaccinia Virus protein VP39"/>
    <property type="match status" value="1"/>
</dbReference>